<dbReference type="Gene3D" id="3.40.50.720">
    <property type="entry name" value="NAD(P)-binding Rossmann-like Domain"/>
    <property type="match status" value="1"/>
</dbReference>
<keyword evidence="5" id="KW-0560">Oxidoreductase</keyword>
<dbReference type="AlphaFoldDB" id="A0AAN7B622"/>
<dbReference type="SUPFAM" id="SSF50129">
    <property type="entry name" value="GroES-like"/>
    <property type="match status" value="1"/>
</dbReference>
<keyword evidence="4 6" id="KW-0862">Zinc</keyword>
<evidence type="ECO:0000256" key="7">
    <source>
        <dbReference type="SAM" id="MobiDB-lite"/>
    </source>
</evidence>
<organism evidence="9 10">
    <name type="scientific">Rhypophila decipiens</name>
    <dbReference type="NCBI Taxonomy" id="261697"/>
    <lineage>
        <taxon>Eukaryota</taxon>
        <taxon>Fungi</taxon>
        <taxon>Dikarya</taxon>
        <taxon>Ascomycota</taxon>
        <taxon>Pezizomycotina</taxon>
        <taxon>Sordariomycetes</taxon>
        <taxon>Sordariomycetidae</taxon>
        <taxon>Sordariales</taxon>
        <taxon>Naviculisporaceae</taxon>
        <taxon>Rhypophila</taxon>
    </lineage>
</organism>
<keyword evidence="3 6" id="KW-0479">Metal-binding</keyword>
<evidence type="ECO:0000256" key="6">
    <source>
        <dbReference type="RuleBase" id="RU361277"/>
    </source>
</evidence>
<evidence type="ECO:0000256" key="5">
    <source>
        <dbReference type="ARBA" id="ARBA00023002"/>
    </source>
</evidence>
<reference evidence="9" key="2">
    <citation type="submission" date="2023-05" db="EMBL/GenBank/DDBJ databases">
        <authorList>
            <consortium name="Lawrence Berkeley National Laboratory"/>
            <person name="Steindorff A."/>
            <person name="Hensen N."/>
            <person name="Bonometti L."/>
            <person name="Westerberg I."/>
            <person name="Brannstrom I.O."/>
            <person name="Guillou S."/>
            <person name="Cros-Aarteil S."/>
            <person name="Calhoun S."/>
            <person name="Haridas S."/>
            <person name="Kuo A."/>
            <person name="Mondo S."/>
            <person name="Pangilinan J."/>
            <person name="Riley R."/>
            <person name="Labutti K."/>
            <person name="Andreopoulos B."/>
            <person name="Lipzen A."/>
            <person name="Chen C."/>
            <person name="Yanf M."/>
            <person name="Daum C."/>
            <person name="Ng V."/>
            <person name="Clum A."/>
            <person name="Ohm R."/>
            <person name="Martin F."/>
            <person name="Silar P."/>
            <person name="Natvig D."/>
            <person name="Lalanne C."/>
            <person name="Gautier V."/>
            <person name="Ament-Velasquez S.L."/>
            <person name="Kruys A."/>
            <person name="Hutchinson M.I."/>
            <person name="Powell A.J."/>
            <person name="Barry K."/>
            <person name="Miller A.N."/>
            <person name="Grigoriev I.V."/>
            <person name="Debuchy R."/>
            <person name="Gladieux P."/>
            <person name="Thoren M.H."/>
            <person name="Johannesson H."/>
        </authorList>
    </citation>
    <scope>NUCLEOTIDE SEQUENCE</scope>
    <source>
        <strain evidence="9">PSN293</strain>
    </source>
</reference>
<dbReference type="PANTHER" id="PTHR43350">
    <property type="entry name" value="NAD-DEPENDENT ALCOHOL DEHYDROGENASE"/>
    <property type="match status" value="1"/>
</dbReference>
<dbReference type="InterPro" id="IPR036291">
    <property type="entry name" value="NAD(P)-bd_dom_sf"/>
</dbReference>
<dbReference type="InterPro" id="IPR011032">
    <property type="entry name" value="GroES-like_sf"/>
</dbReference>
<comment type="cofactor">
    <cofactor evidence="1 6">
        <name>Zn(2+)</name>
        <dbReference type="ChEBI" id="CHEBI:29105"/>
    </cofactor>
</comment>
<dbReference type="PROSITE" id="PS00059">
    <property type="entry name" value="ADH_ZINC"/>
    <property type="match status" value="1"/>
</dbReference>
<dbReference type="SMART" id="SM00829">
    <property type="entry name" value="PKS_ER"/>
    <property type="match status" value="1"/>
</dbReference>
<accession>A0AAN7B622</accession>
<dbReference type="GO" id="GO:0016491">
    <property type="term" value="F:oxidoreductase activity"/>
    <property type="evidence" value="ECO:0007669"/>
    <property type="project" value="UniProtKB-KW"/>
</dbReference>
<evidence type="ECO:0000313" key="9">
    <source>
        <dbReference type="EMBL" id="KAK4209440.1"/>
    </source>
</evidence>
<name>A0AAN7B622_9PEZI</name>
<dbReference type="InterPro" id="IPR020843">
    <property type="entry name" value="ER"/>
</dbReference>
<dbReference type="CDD" id="cd08278">
    <property type="entry name" value="benzyl_alcohol_DH"/>
    <property type="match status" value="1"/>
</dbReference>
<dbReference type="Pfam" id="PF08240">
    <property type="entry name" value="ADH_N"/>
    <property type="match status" value="1"/>
</dbReference>
<dbReference type="InterPro" id="IPR002328">
    <property type="entry name" value="ADH_Zn_CS"/>
</dbReference>
<dbReference type="FunFam" id="3.40.50.720:FF:000003">
    <property type="entry name" value="S-(hydroxymethyl)glutathione dehydrogenase"/>
    <property type="match status" value="1"/>
</dbReference>
<protein>
    <submittedName>
        <fullName evidence="9">Alcohol dehydrogenase</fullName>
    </submittedName>
</protein>
<comment type="caution">
    <text evidence="9">The sequence shown here is derived from an EMBL/GenBank/DDBJ whole genome shotgun (WGS) entry which is preliminary data.</text>
</comment>
<feature type="domain" description="Enoyl reductase (ER)" evidence="8">
    <location>
        <begin position="12"/>
        <end position="378"/>
    </location>
</feature>
<dbReference type="InterPro" id="IPR013149">
    <property type="entry name" value="ADH-like_C"/>
</dbReference>
<dbReference type="PANTHER" id="PTHR43350:SF11">
    <property type="entry name" value="ENOYL REDUCTASE (ER) DOMAIN-CONTAINING PROTEIN"/>
    <property type="match status" value="1"/>
</dbReference>
<evidence type="ECO:0000259" key="8">
    <source>
        <dbReference type="SMART" id="SM00829"/>
    </source>
</evidence>
<evidence type="ECO:0000256" key="3">
    <source>
        <dbReference type="ARBA" id="ARBA00022723"/>
    </source>
</evidence>
<gene>
    <name evidence="9" type="ORF">QBC37DRAFT_391267</name>
</gene>
<reference evidence="9" key="1">
    <citation type="journal article" date="2023" name="Mol. Phylogenet. Evol.">
        <title>Genome-scale phylogeny and comparative genomics of the fungal order Sordariales.</title>
        <authorList>
            <person name="Hensen N."/>
            <person name="Bonometti L."/>
            <person name="Westerberg I."/>
            <person name="Brannstrom I.O."/>
            <person name="Guillou S."/>
            <person name="Cros-Aarteil S."/>
            <person name="Calhoun S."/>
            <person name="Haridas S."/>
            <person name="Kuo A."/>
            <person name="Mondo S."/>
            <person name="Pangilinan J."/>
            <person name="Riley R."/>
            <person name="LaButti K."/>
            <person name="Andreopoulos B."/>
            <person name="Lipzen A."/>
            <person name="Chen C."/>
            <person name="Yan M."/>
            <person name="Daum C."/>
            <person name="Ng V."/>
            <person name="Clum A."/>
            <person name="Steindorff A."/>
            <person name="Ohm R.A."/>
            <person name="Martin F."/>
            <person name="Silar P."/>
            <person name="Natvig D.O."/>
            <person name="Lalanne C."/>
            <person name="Gautier V."/>
            <person name="Ament-Velasquez S.L."/>
            <person name="Kruys A."/>
            <person name="Hutchinson M.I."/>
            <person name="Powell A.J."/>
            <person name="Barry K."/>
            <person name="Miller A.N."/>
            <person name="Grigoriev I.V."/>
            <person name="Debuchy R."/>
            <person name="Gladieux P."/>
            <person name="Hiltunen Thoren M."/>
            <person name="Johannesson H."/>
        </authorList>
    </citation>
    <scope>NUCLEOTIDE SEQUENCE</scope>
    <source>
        <strain evidence="9">PSN293</strain>
    </source>
</reference>
<feature type="region of interest" description="Disordered" evidence="7">
    <location>
        <begin position="117"/>
        <end position="137"/>
    </location>
</feature>
<dbReference type="Proteomes" id="UP001301769">
    <property type="component" value="Unassembled WGS sequence"/>
</dbReference>
<comment type="similarity">
    <text evidence="2 6">Belongs to the zinc-containing alcohol dehydrogenase family.</text>
</comment>
<evidence type="ECO:0000313" key="10">
    <source>
        <dbReference type="Proteomes" id="UP001301769"/>
    </source>
</evidence>
<dbReference type="GO" id="GO:0008270">
    <property type="term" value="F:zinc ion binding"/>
    <property type="evidence" value="ECO:0007669"/>
    <property type="project" value="InterPro"/>
</dbReference>
<sequence>MSRTTTALVVPELNGKFELKQIYLDEIQPDEVLVEIHASGICHTDLSCANGTLPCAPNAVLGHEGAGVVLKTGSAVSTVSPGDKVLLSFSHCESCSSCTSSHPSYCQTFNDRNFGGSRPPCPSTGQTPRSSPSAMLTGPNGSPIHSSFFGQSSFAKHTLVHRSSVVKVPSDTDLALYAPMGCGMQTGAGAVLNSLRVTPGSSIAVFGVGSVGMASVMAAAFSKCKTIIAVDLQPSRLELAKKLGATHGVIGSDKDVVEQIRRIAGTNGVNYAVDCTGVPAVVRIMIDSLGTLGRAATVGAPGPGKTVAVDIMEQLTFGKEYVGCCEGDSLPSEFIPFLIEKHAKGEFPMEEFIQFYDVKEYEQAIEDSKSGKVIKAVLKWDSIQ</sequence>
<proteinExistence type="inferred from homology"/>
<dbReference type="Gene3D" id="3.90.180.10">
    <property type="entry name" value="Medium-chain alcohol dehydrogenases, catalytic domain"/>
    <property type="match status" value="1"/>
</dbReference>
<evidence type="ECO:0000256" key="4">
    <source>
        <dbReference type="ARBA" id="ARBA00022833"/>
    </source>
</evidence>
<dbReference type="EMBL" id="MU858205">
    <property type="protein sequence ID" value="KAK4209440.1"/>
    <property type="molecule type" value="Genomic_DNA"/>
</dbReference>
<dbReference type="SUPFAM" id="SSF51735">
    <property type="entry name" value="NAD(P)-binding Rossmann-fold domains"/>
    <property type="match status" value="1"/>
</dbReference>
<dbReference type="Pfam" id="PF00107">
    <property type="entry name" value="ADH_zinc_N"/>
    <property type="match status" value="1"/>
</dbReference>
<dbReference type="InterPro" id="IPR013154">
    <property type="entry name" value="ADH-like_N"/>
</dbReference>
<evidence type="ECO:0000256" key="2">
    <source>
        <dbReference type="ARBA" id="ARBA00008072"/>
    </source>
</evidence>
<feature type="compositionally biased region" description="Polar residues" evidence="7">
    <location>
        <begin position="123"/>
        <end position="137"/>
    </location>
</feature>
<evidence type="ECO:0000256" key="1">
    <source>
        <dbReference type="ARBA" id="ARBA00001947"/>
    </source>
</evidence>
<keyword evidence="10" id="KW-1185">Reference proteome</keyword>